<reference evidence="1 2" key="1">
    <citation type="submission" date="2018-04" db="EMBL/GenBank/DDBJ databases">
        <title>Genomic Encyclopedia of Type Strains, Phase IV (KMG-IV): sequencing the most valuable type-strain genomes for metagenomic binning, comparative biology and taxonomic classification.</title>
        <authorList>
            <person name="Goeker M."/>
        </authorList>
    </citation>
    <scope>NUCLEOTIDE SEQUENCE [LARGE SCALE GENOMIC DNA]</scope>
    <source>
        <strain evidence="1 2">DSM 10065</strain>
    </source>
</reference>
<protein>
    <submittedName>
        <fullName evidence="1">Uncharacterized protein</fullName>
    </submittedName>
</protein>
<evidence type="ECO:0000313" key="2">
    <source>
        <dbReference type="Proteomes" id="UP000246145"/>
    </source>
</evidence>
<gene>
    <name evidence="1" type="ORF">C7440_1675</name>
</gene>
<dbReference type="AlphaFoldDB" id="A0A2U1CMG9"/>
<name>A0A2U1CMG9_9BURK</name>
<comment type="caution">
    <text evidence="1">The sequence shown here is derived from an EMBL/GenBank/DDBJ whole genome shotgun (WGS) entry which is preliminary data.</text>
</comment>
<keyword evidence="2" id="KW-1185">Reference proteome</keyword>
<dbReference type="Proteomes" id="UP000246145">
    <property type="component" value="Unassembled WGS sequence"/>
</dbReference>
<dbReference type="EMBL" id="QEKO01000002">
    <property type="protein sequence ID" value="PVY62182.1"/>
    <property type="molecule type" value="Genomic_DNA"/>
</dbReference>
<dbReference type="RefSeq" id="WP_116518175.1">
    <property type="nucleotide sequence ID" value="NZ_JACCEX010000002.1"/>
</dbReference>
<proteinExistence type="predicted"/>
<dbReference type="OrthoDB" id="7054215at2"/>
<evidence type="ECO:0000313" key="1">
    <source>
        <dbReference type="EMBL" id="PVY62182.1"/>
    </source>
</evidence>
<accession>A0A2U1CMG9</accession>
<sequence length="561" mass="60219">MTKRVHQDYFKRETAEVSQFVADLKDNSAPSGVFDSAAAEDFITESASRGDSKMPEKLATVLDEVGGEGKIKVTRAILDGISAFEGQHGTEPSADVIEQAIHSAYATTDDARRRFHLDSASSDHHDQISLQPNRAVIAILSAIGEAIPFAHYLPADIGSNEAILAIMTHDAGSTHGAYAEGAIMDGTHSGDSYISSSRVHKCTIAVDGEGEPTGAITGKLTTVQDSDETCAPASPGVKLLRGRSIVYVNGLVVGKEVDSSGTGNSTVSGTTVIEGTTYLIGGSINTDTGAIALTSTPALPVSVPVHVEGFIDYERDPSVTPRIISSVKTFRLNAKPWRVITQQTIDSRTQMANELGLDPYSESVIAIQAQFGNERHYETLLKAKRLAQNNQVDFDFDWDGQKQEKTLAQIWGDFASILAVVSQQMAIDTMNHGITHIYVGKNIAAQFMSLPRELFVPSGVVERPGIFRVGTLFGRYEVYYTPKVVVEGDTTAQILCIGRATDVTRNPFVLGDAVPPTVVPLAVNQDLKTGAGFYARNFTSVNPHGPSARGAAMINVKNLRH</sequence>
<organism evidence="1 2">
    <name type="scientific">Pusillimonas noertemannii</name>
    <dbReference type="NCBI Taxonomy" id="305977"/>
    <lineage>
        <taxon>Bacteria</taxon>
        <taxon>Pseudomonadati</taxon>
        <taxon>Pseudomonadota</taxon>
        <taxon>Betaproteobacteria</taxon>
        <taxon>Burkholderiales</taxon>
        <taxon>Alcaligenaceae</taxon>
        <taxon>Pusillimonas</taxon>
    </lineage>
</organism>